<dbReference type="Proteomes" id="UP000034883">
    <property type="component" value="Chromosome"/>
</dbReference>
<feature type="signal peptide" evidence="2">
    <location>
        <begin position="1"/>
        <end position="26"/>
    </location>
</feature>
<evidence type="ECO:0000256" key="2">
    <source>
        <dbReference type="SAM" id="SignalP"/>
    </source>
</evidence>
<organism evidence="3 4">
    <name type="scientific">Sandaracinus amylolyticus</name>
    <dbReference type="NCBI Taxonomy" id="927083"/>
    <lineage>
        <taxon>Bacteria</taxon>
        <taxon>Pseudomonadati</taxon>
        <taxon>Myxococcota</taxon>
        <taxon>Polyangia</taxon>
        <taxon>Polyangiales</taxon>
        <taxon>Sandaracinaceae</taxon>
        <taxon>Sandaracinus</taxon>
    </lineage>
</organism>
<keyword evidence="2" id="KW-0732">Signal</keyword>
<evidence type="ECO:0000313" key="3">
    <source>
        <dbReference type="EMBL" id="AKF05783.1"/>
    </source>
</evidence>
<evidence type="ECO:0000313" key="4">
    <source>
        <dbReference type="Proteomes" id="UP000034883"/>
    </source>
</evidence>
<sequence>MRSSFFALVLLAMVLLPSLDPAIAEAQQAGTTTSAPATTSPPPPARTEHARSETSGSTATITRGGDPTTAPVRERAPAEAEEELPVNEEDDGRKADFIWLEVEGGVSYVDLIAFQQDNFSAPDGTTVDGFEEVTGVGPMVGVGLGFRIFFLALGARATLASYPGFEIGTVGGEVQFRLPTPIIEPWIRVGAGYAWMGSANYEDARESDTTVYGWMLNGAVGLDFFITWWLTLGIGGGLDVLNMTRQPINSLECPPNEFCPTEDGDAIGAQGRGFVQVGLHF</sequence>
<dbReference type="AlphaFoldDB" id="A0A0F6W2R2"/>
<protein>
    <recommendedName>
        <fullName evidence="5">Outer membrane protein beta-barrel domain-containing protein</fullName>
    </recommendedName>
</protein>
<gene>
    <name evidence="3" type="ORF">DB32_002932</name>
</gene>
<evidence type="ECO:0008006" key="5">
    <source>
        <dbReference type="Google" id="ProtNLM"/>
    </source>
</evidence>
<feature type="region of interest" description="Disordered" evidence="1">
    <location>
        <begin position="27"/>
        <end position="90"/>
    </location>
</feature>
<proteinExistence type="predicted"/>
<evidence type="ECO:0000256" key="1">
    <source>
        <dbReference type="SAM" id="MobiDB-lite"/>
    </source>
</evidence>
<name>A0A0F6W2R2_9BACT</name>
<dbReference type="KEGG" id="samy:DB32_002932"/>
<dbReference type="STRING" id="927083.DB32_002932"/>
<feature type="compositionally biased region" description="Acidic residues" evidence="1">
    <location>
        <begin position="79"/>
        <end position="90"/>
    </location>
</feature>
<feature type="chain" id="PRO_5002511824" description="Outer membrane protein beta-barrel domain-containing protein" evidence="2">
    <location>
        <begin position="27"/>
        <end position="281"/>
    </location>
</feature>
<dbReference type="RefSeq" id="WP_053233013.1">
    <property type="nucleotide sequence ID" value="NZ_CP011125.1"/>
</dbReference>
<dbReference type="EMBL" id="CP011125">
    <property type="protein sequence ID" value="AKF05783.1"/>
    <property type="molecule type" value="Genomic_DNA"/>
</dbReference>
<keyword evidence="4" id="KW-1185">Reference proteome</keyword>
<reference evidence="3 4" key="1">
    <citation type="submission" date="2015-03" db="EMBL/GenBank/DDBJ databases">
        <title>Genome assembly of Sandaracinus amylolyticus DSM 53668.</title>
        <authorList>
            <person name="Sharma G."/>
            <person name="Subramanian S."/>
        </authorList>
    </citation>
    <scope>NUCLEOTIDE SEQUENCE [LARGE SCALE GENOMIC DNA]</scope>
    <source>
        <strain evidence="3 4">DSM 53668</strain>
    </source>
</reference>
<accession>A0A0F6W2R2</accession>
<feature type="compositionally biased region" description="Low complexity" evidence="1">
    <location>
        <begin position="27"/>
        <end position="38"/>
    </location>
</feature>